<gene>
    <name evidence="1" type="ORF">CCMP2556_LOCUS24471</name>
</gene>
<dbReference type="PANTHER" id="PTHR14614">
    <property type="entry name" value="HEPATOCELLULAR CARCINOMA-ASSOCIATED ANTIGEN"/>
    <property type="match status" value="1"/>
</dbReference>
<dbReference type="Pfam" id="PF10294">
    <property type="entry name" value="Methyltransf_16"/>
    <property type="match status" value="1"/>
</dbReference>
<dbReference type="PANTHER" id="PTHR14614:SF163">
    <property type="entry name" value="METHYLTRANSFERASE SMALL DOMAIN-CONTAINING PROTEIN"/>
    <property type="match status" value="1"/>
</dbReference>
<dbReference type="InterPro" id="IPR019410">
    <property type="entry name" value="Methyltransf_16"/>
</dbReference>
<proteinExistence type="predicted"/>
<accession>A0ABP0M709</accession>
<dbReference type="EMBL" id="CAXAMN010016069">
    <property type="protein sequence ID" value="CAK9047265.1"/>
    <property type="molecule type" value="Genomic_DNA"/>
</dbReference>
<name>A0ABP0M709_9DINO</name>
<dbReference type="InterPro" id="IPR029063">
    <property type="entry name" value="SAM-dependent_MTases_sf"/>
</dbReference>
<organism evidence="1 2">
    <name type="scientific">Durusdinium trenchii</name>
    <dbReference type="NCBI Taxonomy" id="1381693"/>
    <lineage>
        <taxon>Eukaryota</taxon>
        <taxon>Sar</taxon>
        <taxon>Alveolata</taxon>
        <taxon>Dinophyceae</taxon>
        <taxon>Suessiales</taxon>
        <taxon>Symbiodiniaceae</taxon>
        <taxon>Durusdinium</taxon>
    </lineage>
</organism>
<dbReference type="Proteomes" id="UP001642484">
    <property type="component" value="Unassembled WGS sequence"/>
</dbReference>
<sequence length="173" mass="18393">MLELGCGSGLPSLCALALGVEVVATDLEELPLLLLKAAYDAQELPGHLEVQQLDVLAAISTSRSSSTCPSDVQRFDVIVCSDCLYKSAVARAIGLLIGRALLSYPMTRIVVTDANRQGRNDFLDELDSVLGLSLAGAKPPYFQAMPVPTWAAADETDPFDGSMPQEVGLLRLS</sequence>
<dbReference type="SUPFAM" id="SSF53335">
    <property type="entry name" value="S-adenosyl-L-methionine-dependent methyltransferases"/>
    <property type="match status" value="1"/>
</dbReference>
<dbReference type="Gene3D" id="3.40.50.150">
    <property type="entry name" value="Vaccinia Virus protein VP39"/>
    <property type="match status" value="1"/>
</dbReference>
<evidence type="ECO:0000313" key="2">
    <source>
        <dbReference type="Proteomes" id="UP001642484"/>
    </source>
</evidence>
<keyword evidence="2" id="KW-1185">Reference proteome</keyword>
<protein>
    <submittedName>
        <fullName evidence="1">Uncharacterized protein</fullName>
    </submittedName>
</protein>
<reference evidence="1 2" key="1">
    <citation type="submission" date="2024-02" db="EMBL/GenBank/DDBJ databases">
        <authorList>
            <person name="Chen Y."/>
            <person name="Shah S."/>
            <person name="Dougan E. K."/>
            <person name="Thang M."/>
            <person name="Chan C."/>
        </authorList>
    </citation>
    <scope>NUCLEOTIDE SEQUENCE [LARGE SCALE GENOMIC DNA]</scope>
</reference>
<evidence type="ECO:0000313" key="1">
    <source>
        <dbReference type="EMBL" id="CAK9047265.1"/>
    </source>
</evidence>
<comment type="caution">
    <text evidence="1">The sequence shown here is derived from an EMBL/GenBank/DDBJ whole genome shotgun (WGS) entry which is preliminary data.</text>
</comment>